<dbReference type="SUPFAM" id="SSF53901">
    <property type="entry name" value="Thiolase-like"/>
    <property type="match status" value="1"/>
</dbReference>
<feature type="domain" description="Beta-ketoacyl-[acyl-carrier-protein] synthase III C-terminal" evidence="3">
    <location>
        <begin position="237"/>
        <end position="325"/>
    </location>
</feature>
<proteinExistence type="predicted"/>
<evidence type="ECO:0000259" key="4">
    <source>
        <dbReference type="Pfam" id="PF08545"/>
    </source>
</evidence>
<dbReference type="STRING" id="100225.SAMN05421595_1081"/>
<sequence>MGVAVWGTGAYVPERIVTNDEVGAPAGVDDAWIRSKTMIRERRWVAENEATSDMATEAGRRALEAAGITADELSYIVVATSTPDRPQPPTAAYVQHNLQAHHAAGFDMNAVCSGFVFAGSTVARMIAATGGYGLVIGADVYSRILNPRDRRTVILFGDGAGAVVLGPSDGSNHGVLATSLHTFGALNDKIMVPAGGSRLPTEDTHYETGLAYFTMEGRAVKEFVLQELPPLVDSFFAETGISPQEVDHFIPHQANGMMLDELVPTLGLSGARTHRTLEKYGNTGAASVGITLDQAAREGELHSGDRIFLAGFGGGMAAGLALIVW</sequence>
<evidence type="ECO:0000259" key="3">
    <source>
        <dbReference type="Pfam" id="PF08541"/>
    </source>
</evidence>
<dbReference type="GO" id="GO:0006633">
    <property type="term" value="P:fatty acid biosynthetic process"/>
    <property type="evidence" value="ECO:0007669"/>
    <property type="project" value="InterPro"/>
</dbReference>
<evidence type="ECO:0000256" key="1">
    <source>
        <dbReference type="ARBA" id="ARBA00022679"/>
    </source>
</evidence>
<dbReference type="Proteomes" id="UP000008495">
    <property type="component" value="Unassembled WGS sequence"/>
</dbReference>
<protein>
    <submittedName>
        <fullName evidence="5">3-oxoacyl-[acyl-carrier-protein] synthase III</fullName>
    </submittedName>
</protein>
<keyword evidence="6" id="KW-1185">Reference proteome</keyword>
<dbReference type="Pfam" id="PF08541">
    <property type="entry name" value="ACP_syn_III_C"/>
    <property type="match status" value="1"/>
</dbReference>
<dbReference type="PANTHER" id="PTHR34069:SF2">
    <property type="entry name" value="BETA-KETOACYL-[ACYL-CARRIER-PROTEIN] SYNTHASE III"/>
    <property type="match status" value="1"/>
</dbReference>
<evidence type="ECO:0000313" key="5">
    <source>
        <dbReference type="EMBL" id="GAB77263.1"/>
    </source>
</evidence>
<dbReference type="EMBL" id="BAGZ01000005">
    <property type="protein sequence ID" value="GAB77263.1"/>
    <property type="molecule type" value="Genomic_DNA"/>
</dbReference>
<gene>
    <name evidence="5" type="primary">fabH</name>
    <name evidence="5" type="ORF">AUCHE_05_01670</name>
</gene>
<dbReference type="RefSeq" id="WP_006502015.1">
    <property type="nucleotide sequence ID" value="NZ_BAGZ01000005.1"/>
</dbReference>
<dbReference type="GO" id="GO:0044550">
    <property type="term" value="P:secondary metabolite biosynthetic process"/>
    <property type="evidence" value="ECO:0007669"/>
    <property type="project" value="TreeGrafter"/>
</dbReference>
<dbReference type="InterPro" id="IPR013747">
    <property type="entry name" value="ACP_syn_III_C"/>
</dbReference>
<dbReference type="GO" id="GO:0004315">
    <property type="term" value="F:3-oxoacyl-[acyl-carrier-protein] synthase activity"/>
    <property type="evidence" value="ECO:0007669"/>
    <property type="project" value="InterPro"/>
</dbReference>
<feature type="domain" description="Beta-ketoacyl-[acyl-carrier-protein] synthase III N-terminal" evidence="4">
    <location>
        <begin position="106"/>
        <end position="182"/>
    </location>
</feature>
<dbReference type="Pfam" id="PF08545">
    <property type="entry name" value="ACP_syn_III"/>
    <property type="match status" value="1"/>
</dbReference>
<accession>K6V500</accession>
<dbReference type="CDD" id="cd00830">
    <property type="entry name" value="KAS_III"/>
    <property type="match status" value="1"/>
</dbReference>
<dbReference type="Gene3D" id="3.40.47.10">
    <property type="match status" value="1"/>
</dbReference>
<dbReference type="NCBIfam" id="NF006829">
    <property type="entry name" value="PRK09352.1"/>
    <property type="match status" value="1"/>
</dbReference>
<dbReference type="InterPro" id="IPR013751">
    <property type="entry name" value="ACP_syn_III_N"/>
</dbReference>
<evidence type="ECO:0000256" key="2">
    <source>
        <dbReference type="ARBA" id="ARBA00023315"/>
    </source>
</evidence>
<dbReference type="InterPro" id="IPR016039">
    <property type="entry name" value="Thiolase-like"/>
</dbReference>
<keyword evidence="1" id="KW-0808">Transferase</keyword>
<dbReference type="PANTHER" id="PTHR34069">
    <property type="entry name" value="3-OXOACYL-[ACYL-CARRIER-PROTEIN] SYNTHASE 3"/>
    <property type="match status" value="1"/>
</dbReference>
<organism evidence="5 6">
    <name type="scientific">Austwickia chelonae NBRC 105200</name>
    <dbReference type="NCBI Taxonomy" id="1184607"/>
    <lineage>
        <taxon>Bacteria</taxon>
        <taxon>Bacillati</taxon>
        <taxon>Actinomycetota</taxon>
        <taxon>Actinomycetes</taxon>
        <taxon>Micrococcales</taxon>
        <taxon>Dermatophilaceae</taxon>
        <taxon>Austwickia</taxon>
    </lineage>
</organism>
<reference evidence="5 6" key="1">
    <citation type="submission" date="2012-08" db="EMBL/GenBank/DDBJ databases">
        <title>Whole genome shotgun sequence of Austwickia chelonae NBRC 105200.</title>
        <authorList>
            <person name="Yoshida I."/>
            <person name="Hosoyama A."/>
            <person name="Tsuchikane K."/>
            <person name="Katsumata H."/>
            <person name="Ando Y."/>
            <person name="Ohji S."/>
            <person name="Hamada M."/>
            <person name="Tamura T."/>
            <person name="Yamazoe A."/>
            <person name="Yamazaki S."/>
            <person name="Fujita N."/>
        </authorList>
    </citation>
    <scope>NUCLEOTIDE SEQUENCE [LARGE SCALE GENOMIC DNA]</scope>
    <source>
        <strain evidence="5 6">NBRC 105200</strain>
    </source>
</reference>
<comment type="caution">
    <text evidence="5">The sequence shown here is derived from an EMBL/GenBank/DDBJ whole genome shotgun (WGS) entry which is preliminary data.</text>
</comment>
<dbReference type="OrthoDB" id="9815506at2"/>
<evidence type="ECO:0000313" key="6">
    <source>
        <dbReference type="Proteomes" id="UP000008495"/>
    </source>
</evidence>
<dbReference type="AlphaFoldDB" id="K6V500"/>
<keyword evidence="2" id="KW-0012">Acyltransferase</keyword>
<name>K6V500_9MICO</name>
<dbReference type="eggNOG" id="COG0332">
    <property type="taxonomic scope" value="Bacteria"/>
</dbReference>